<dbReference type="EMBL" id="JBHRZT010000022">
    <property type="protein sequence ID" value="MFC3883300.1"/>
    <property type="molecule type" value="Genomic_DNA"/>
</dbReference>
<comment type="caution">
    <text evidence="1">The sequence shown here is derived from an EMBL/GenBank/DDBJ whole genome shotgun (WGS) entry which is preliminary data.</text>
</comment>
<accession>A0ABV8B077</accession>
<reference evidence="2" key="1">
    <citation type="journal article" date="2019" name="Int. J. Syst. Evol. Microbiol.">
        <title>The Global Catalogue of Microorganisms (GCM) 10K type strain sequencing project: providing services to taxonomists for standard genome sequencing and annotation.</title>
        <authorList>
            <consortium name="The Broad Institute Genomics Platform"/>
            <consortium name="The Broad Institute Genome Sequencing Center for Infectious Disease"/>
            <person name="Wu L."/>
            <person name="Ma J."/>
        </authorList>
    </citation>
    <scope>NUCLEOTIDE SEQUENCE [LARGE SCALE GENOMIC DNA]</scope>
    <source>
        <strain evidence="2">CCUG 61889</strain>
    </source>
</reference>
<protein>
    <recommendedName>
        <fullName evidence="3">ParB-like nuclease domain-containing protein</fullName>
    </recommendedName>
</protein>
<keyword evidence="2" id="KW-1185">Reference proteome</keyword>
<evidence type="ECO:0000313" key="2">
    <source>
        <dbReference type="Proteomes" id="UP001595752"/>
    </source>
</evidence>
<gene>
    <name evidence="1" type="ORF">ACFOU2_07105</name>
</gene>
<organism evidence="1 2">
    <name type="scientific">Bacillus songklensis</name>
    <dbReference type="NCBI Taxonomy" id="1069116"/>
    <lineage>
        <taxon>Bacteria</taxon>
        <taxon>Bacillati</taxon>
        <taxon>Bacillota</taxon>
        <taxon>Bacilli</taxon>
        <taxon>Bacillales</taxon>
        <taxon>Bacillaceae</taxon>
        <taxon>Bacillus</taxon>
    </lineage>
</organism>
<evidence type="ECO:0008006" key="3">
    <source>
        <dbReference type="Google" id="ProtNLM"/>
    </source>
</evidence>
<dbReference type="Gene3D" id="3.90.1530.10">
    <property type="entry name" value="Conserved hypothetical protein from pyrococcus furiosus pfu- 392566-001, ParB domain"/>
    <property type="match status" value="1"/>
</dbReference>
<dbReference type="SUPFAM" id="SSF110849">
    <property type="entry name" value="ParB/Sulfiredoxin"/>
    <property type="match status" value="1"/>
</dbReference>
<dbReference type="Proteomes" id="UP001595752">
    <property type="component" value="Unassembled WGS sequence"/>
</dbReference>
<name>A0ABV8B077_9BACI</name>
<dbReference type="InterPro" id="IPR036086">
    <property type="entry name" value="ParB/Sulfiredoxin_sf"/>
</dbReference>
<proteinExistence type="predicted"/>
<evidence type="ECO:0000313" key="1">
    <source>
        <dbReference type="EMBL" id="MFC3883300.1"/>
    </source>
</evidence>
<sequence length="85" mass="9738">MKTEVKTKGAEDFISLEEIVVTEEFLNSCPNPGKIQRVVDYLKRTGCLDEPITIKRDTKILTDGYTRYIVAKKVKMDLIPVAYEK</sequence>